<dbReference type="AlphaFoldDB" id="A0A2J8PWX2"/>
<evidence type="ECO:0000313" key="2">
    <source>
        <dbReference type="Proteomes" id="UP000236370"/>
    </source>
</evidence>
<gene>
    <name evidence="1" type="ORF">CK820_G0053189</name>
</gene>
<dbReference type="Proteomes" id="UP000236370">
    <property type="component" value="Unassembled WGS sequence"/>
</dbReference>
<proteinExistence type="predicted"/>
<organism evidence="1 2">
    <name type="scientific">Pan troglodytes</name>
    <name type="common">Chimpanzee</name>
    <dbReference type="NCBI Taxonomy" id="9598"/>
    <lineage>
        <taxon>Eukaryota</taxon>
        <taxon>Metazoa</taxon>
        <taxon>Chordata</taxon>
        <taxon>Craniata</taxon>
        <taxon>Vertebrata</taxon>
        <taxon>Euteleostomi</taxon>
        <taxon>Mammalia</taxon>
        <taxon>Eutheria</taxon>
        <taxon>Euarchontoglires</taxon>
        <taxon>Primates</taxon>
        <taxon>Haplorrhini</taxon>
        <taxon>Catarrhini</taxon>
        <taxon>Hominidae</taxon>
        <taxon>Pan</taxon>
    </lineage>
</organism>
<sequence>MYVTTLPVPGMHFNCSPKLFGDWEAQLRRIMKLIAG</sequence>
<reference evidence="1 2" key="1">
    <citation type="submission" date="2017-12" db="EMBL/GenBank/DDBJ databases">
        <title>High-resolution comparative analysis of great ape genomes.</title>
        <authorList>
            <person name="Pollen A."/>
            <person name="Hastie A."/>
            <person name="Hormozdiari F."/>
            <person name="Dougherty M."/>
            <person name="Liu R."/>
            <person name="Chaisson M."/>
            <person name="Hoppe E."/>
            <person name="Hill C."/>
            <person name="Pang A."/>
            <person name="Hillier L."/>
            <person name="Baker C."/>
            <person name="Armstrong J."/>
            <person name="Shendure J."/>
            <person name="Paten B."/>
            <person name="Wilson R."/>
            <person name="Chao H."/>
            <person name="Schneider V."/>
            <person name="Ventura M."/>
            <person name="Kronenberg Z."/>
            <person name="Murali S."/>
            <person name="Gordon D."/>
            <person name="Cantsilieris S."/>
            <person name="Munson K."/>
            <person name="Nelson B."/>
            <person name="Raja A."/>
            <person name="Underwood J."/>
            <person name="Diekhans M."/>
            <person name="Fiddes I."/>
            <person name="Haussler D."/>
            <person name="Eichler E."/>
        </authorList>
    </citation>
    <scope>NUCLEOTIDE SEQUENCE [LARGE SCALE GENOMIC DNA]</scope>
    <source>
        <strain evidence="1">Yerkes chimp pedigree #C0471</strain>
    </source>
</reference>
<protein>
    <submittedName>
        <fullName evidence="1">SGMS1 isoform 10</fullName>
    </submittedName>
</protein>
<name>A0A2J8PWX2_PANTR</name>
<accession>A0A2J8PWX2</accession>
<evidence type="ECO:0000313" key="1">
    <source>
        <dbReference type="EMBL" id="PNI88520.1"/>
    </source>
</evidence>
<comment type="caution">
    <text evidence="1">The sequence shown here is derived from an EMBL/GenBank/DDBJ whole genome shotgun (WGS) entry which is preliminary data.</text>
</comment>
<dbReference type="EMBL" id="NBAG03000133">
    <property type="protein sequence ID" value="PNI88520.1"/>
    <property type="molecule type" value="Genomic_DNA"/>
</dbReference>
<feature type="non-terminal residue" evidence="1">
    <location>
        <position position="36"/>
    </location>
</feature>